<sequence>MITILRLSACEKDDRSKIPYLLGDIVNSIFLKLPVKSLSRFKSCCISWHCCVDDVDFIKSHLHNSSVDISRQKFVFGSFYSIFTYRTNTQI</sequence>
<evidence type="ECO:0000313" key="2">
    <source>
        <dbReference type="EMBL" id="KAK6796616.1"/>
    </source>
</evidence>
<dbReference type="SUPFAM" id="SSF81383">
    <property type="entry name" value="F-box domain"/>
    <property type="match status" value="1"/>
</dbReference>
<dbReference type="EMBL" id="JBANQN010000002">
    <property type="protein sequence ID" value="KAK6796616.1"/>
    <property type="molecule type" value="Genomic_DNA"/>
</dbReference>
<reference evidence="2 3" key="1">
    <citation type="submission" date="2024-02" db="EMBL/GenBank/DDBJ databases">
        <title>de novo genome assembly of Solanum bulbocastanum strain 11H21.</title>
        <authorList>
            <person name="Hosaka A.J."/>
        </authorList>
    </citation>
    <scope>NUCLEOTIDE SEQUENCE [LARGE SCALE GENOMIC DNA]</scope>
    <source>
        <tissue evidence="2">Young leaves</tissue>
    </source>
</reference>
<dbReference type="AlphaFoldDB" id="A0AAN8YLK0"/>
<name>A0AAN8YLK0_SOLBU</name>
<dbReference type="Pfam" id="PF00646">
    <property type="entry name" value="F-box"/>
    <property type="match status" value="1"/>
</dbReference>
<accession>A0AAN8YLK0</accession>
<dbReference type="Proteomes" id="UP001371456">
    <property type="component" value="Unassembled WGS sequence"/>
</dbReference>
<comment type="caution">
    <text evidence="2">The sequence shown here is derived from an EMBL/GenBank/DDBJ whole genome shotgun (WGS) entry which is preliminary data.</text>
</comment>
<organism evidence="2 3">
    <name type="scientific">Solanum bulbocastanum</name>
    <name type="common">Wild potato</name>
    <dbReference type="NCBI Taxonomy" id="147425"/>
    <lineage>
        <taxon>Eukaryota</taxon>
        <taxon>Viridiplantae</taxon>
        <taxon>Streptophyta</taxon>
        <taxon>Embryophyta</taxon>
        <taxon>Tracheophyta</taxon>
        <taxon>Spermatophyta</taxon>
        <taxon>Magnoliopsida</taxon>
        <taxon>eudicotyledons</taxon>
        <taxon>Gunneridae</taxon>
        <taxon>Pentapetalae</taxon>
        <taxon>asterids</taxon>
        <taxon>lamiids</taxon>
        <taxon>Solanales</taxon>
        <taxon>Solanaceae</taxon>
        <taxon>Solanoideae</taxon>
        <taxon>Solaneae</taxon>
        <taxon>Solanum</taxon>
    </lineage>
</organism>
<evidence type="ECO:0000313" key="3">
    <source>
        <dbReference type="Proteomes" id="UP001371456"/>
    </source>
</evidence>
<feature type="domain" description="F-box" evidence="1">
    <location>
        <begin position="24"/>
        <end position="58"/>
    </location>
</feature>
<proteinExistence type="predicted"/>
<dbReference type="InterPro" id="IPR001810">
    <property type="entry name" value="F-box_dom"/>
</dbReference>
<keyword evidence="3" id="KW-1185">Reference proteome</keyword>
<gene>
    <name evidence="2" type="ORF">RDI58_004317</name>
</gene>
<dbReference type="InterPro" id="IPR036047">
    <property type="entry name" value="F-box-like_dom_sf"/>
</dbReference>
<protein>
    <recommendedName>
        <fullName evidence="1">F-box domain-containing protein</fullName>
    </recommendedName>
</protein>
<evidence type="ECO:0000259" key="1">
    <source>
        <dbReference type="Pfam" id="PF00646"/>
    </source>
</evidence>